<accession>A0A0C3FDV3</accession>
<dbReference type="OrthoDB" id="2688393at2759"/>
<proteinExistence type="predicted"/>
<dbReference type="EMBL" id="KN833019">
    <property type="protein sequence ID" value="KIM78039.1"/>
    <property type="molecule type" value="Genomic_DNA"/>
</dbReference>
<dbReference type="InParanoid" id="A0A0C3FDV3"/>
<gene>
    <name evidence="2" type="ORF">PILCRDRAFT_11492</name>
</gene>
<feature type="compositionally biased region" description="Basic and acidic residues" evidence="1">
    <location>
        <begin position="91"/>
        <end position="103"/>
    </location>
</feature>
<dbReference type="AlphaFoldDB" id="A0A0C3FDV3"/>
<feature type="compositionally biased region" description="Polar residues" evidence="1">
    <location>
        <begin position="73"/>
        <end position="90"/>
    </location>
</feature>
<name>A0A0C3FDV3_PILCF</name>
<feature type="region of interest" description="Disordered" evidence="1">
    <location>
        <begin position="40"/>
        <end position="132"/>
    </location>
</feature>
<feature type="compositionally biased region" description="Basic and acidic residues" evidence="1">
    <location>
        <begin position="40"/>
        <end position="49"/>
    </location>
</feature>
<organism evidence="2 3">
    <name type="scientific">Piloderma croceum (strain F 1598)</name>
    <dbReference type="NCBI Taxonomy" id="765440"/>
    <lineage>
        <taxon>Eukaryota</taxon>
        <taxon>Fungi</taxon>
        <taxon>Dikarya</taxon>
        <taxon>Basidiomycota</taxon>
        <taxon>Agaricomycotina</taxon>
        <taxon>Agaricomycetes</taxon>
        <taxon>Agaricomycetidae</taxon>
        <taxon>Atheliales</taxon>
        <taxon>Atheliaceae</taxon>
        <taxon>Piloderma</taxon>
    </lineage>
</organism>
<reference evidence="3" key="2">
    <citation type="submission" date="2015-01" db="EMBL/GenBank/DDBJ databases">
        <title>Evolutionary Origins and Diversification of the Mycorrhizal Mutualists.</title>
        <authorList>
            <consortium name="DOE Joint Genome Institute"/>
            <consortium name="Mycorrhizal Genomics Consortium"/>
            <person name="Kohler A."/>
            <person name="Kuo A."/>
            <person name="Nagy L.G."/>
            <person name="Floudas D."/>
            <person name="Copeland A."/>
            <person name="Barry K.W."/>
            <person name="Cichocki N."/>
            <person name="Veneault-Fourrey C."/>
            <person name="LaButti K."/>
            <person name="Lindquist E.A."/>
            <person name="Lipzen A."/>
            <person name="Lundell T."/>
            <person name="Morin E."/>
            <person name="Murat C."/>
            <person name="Riley R."/>
            <person name="Ohm R."/>
            <person name="Sun H."/>
            <person name="Tunlid A."/>
            <person name="Henrissat B."/>
            <person name="Grigoriev I.V."/>
            <person name="Hibbett D.S."/>
            <person name="Martin F."/>
        </authorList>
    </citation>
    <scope>NUCLEOTIDE SEQUENCE [LARGE SCALE GENOMIC DNA]</scope>
    <source>
        <strain evidence="3">F 1598</strain>
    </source>
</reference>
<dbReference type="HOGENOM" id="CLU_006344_3_0_1"/>
<evidence type="ECO:0000256" key="1">
    <source>
        <dbReference type="SAM" id="MobiDB-lite"/>
    </source>
</evidence>
<evidence type="ECO:0000313" key="3">
    <source>
        <dbReference type="Proteomes" id="UP000054166"/>
    </source>
</evidence>
<sequence>MSASYKCVYCRKTLHTLKGLRSHITQSKSCRDALRCITEKRSPTKKSRDEDSEISNISDSEQMDQDEPMLFNPLQTNVDSNQYDPTSSSANDHDHHDRRARVEEVEDEEAGTQSRWIKDYPRPAGTPGQSAQSYFEMVREEQKKNGDSLWAPFKDEEEWELAQWLISNVGQNATDKYLKLPIVSPSAPKTKIKS</sequence>
<dbReference type="Proteomes" id="UP000054166">
    <property type="component" value="Unassembled WGS sequence"/>
</dbReference>
<evidence type="ECO:0000313" key="2">
    <source>
        <dbReference type="EMBL" id="KIM78039.1"/>
    </source>
</evidence>
<keyword evidence="3" id="KW-1185">Reference proteome</keyword>
<reference evidence="2 3" key="1">
    <citation type="submission" date="2014-04" db="EMBL/GenBank/DDBJ databases">
        <authorList>
            <consortium name="DOE Joint Genome Institute"/>
            <person name="Kuo A."/>
            <person name="Tarkka M."/>
            <person name="Buscot F."/>
            <person name="Kohler A."/>
            <person name="Nagy L.G."/>
            <person name="Floudas D."/>
            <person name="Copeland A."/>
            <person name="Barry K.W."/>
            <person name="Cichocki N."/>
            <person name="Veneault-Fourrey C."/>
            <person name="LaButti K."/>
            <person name="Lindquist E.A."/>
            <person name="Lipzen A."/>
            <person name="Lundell T."/>
            <person name="Morin E."/>
            <person name="Murat C."/>
            <person name="Sun H."/>
            <person name="Tunlid A."/>
            <person name="Henrissat B."/>
            <person name="Grigoriev I.V."/>
            <person name="Hibbett D.S."/>
            <person name="Martin F."/>
            <person name="Nordberg H.P."/>
            <person name="Cantor M.N."/>
            <person name="Hua S.X."/>
        </authorList>
    </citation>
    <scope>NUCLEOTIDE SEQUENCE [LARGE SCALE GENOMIC DNA]</scope>
    <source>
        <strain evidence="2 3">F 1598</strain>
    </source>
</reference>
<dbReference type="STRING" id="765440.A0A0C3FDV3"/>
<protein>
    <submittedName>
        <fullName evidence="2">Uncharacterized protein</fullName>
    </submittedName>
</protein>